<reference evidence="10" key="1">
    <citation type="journal article" date="2019" name="Int. J. Syst. Evol. Microbiol.">
        <title>The Global Catalogue of Microorganisms (GCM) 10K type strain sequencing project: providing services to taxonomists for standard genome sequencing and annotation.</title>
        <authorList>
            <consortium name="The Broad Institute Genomics Platform"/>
            <consortium name="The Broad Institute Genome Sequencing Center for Infectious Disease"/>
            <person name="Wu L."/>
            <person name="Ma J."/>
        </authorList>
    </citation>
    <scope>NUCLEOTIDE SEQUENCE [LARGE SCALE GENOMIC DNA]</scope>
    <source>
        <strain evidence="10">KACC 11407</strain>
    </source>
</reference>
<comment type="similarity">
    <text evidence="1 7">Belongs to the TRAFAC class translation factor GTPase superfamily. Classic translation factor GTPase family. LepA subfamily.</text>
</comment>
<dbReference type="CDD" id="cd03699">
    <property type="entry name" value="EF4_II"/>
    <property type="match status" value="1"/>
</dbReference>
<dbReference type="InterPro" id="IPR038363">
    <property type="entry name" value="LepA_C_sf"/>
</dbReference>
<dbReference type="CDD" id="cd01890">
    <property type="entry name" value="LepA"/>
    <property type="match status" value="1"/>
</dbReference>
<feature type="domain" description="Tr-type G" evidence="8">
    <location>
        <begin position="2"/>
        <end position="184"/>
    </location>
</feature>
<dbReference type="InterPro" id="IPR035647">
    <property type="entry name" value="EFG_III/V"/>
</dbReference>
<dbReference type="Gene3D" id="3.30.70.870">
    <property type="entry name" value="Elongation Factor G (Translational Gtpase), domain 3"/>
    <property type="match status" value="1"/>
</dbReference>
<dbReference type="GO" id="GO:0003746">
    <property type="term" value="F:translation elongation factor activity"/>
    <property type="evidence" value="ECO:0007669"/>
    <property type="project" value="UniProtKB-KW"/>
</dbReference>
<dbReference type="Gene3D" id="2.40.30.10">
    <property type="entry name" value="Translation factors"/>
    <property type="match status" value="1"/>
</dbReference>
<dbReference type="NCBIfam" id="TIGR01393">
    <property type="entry name" value="lepA"/>
    <property type="match status" value="1"/>
</dbReference>
<dbReference type="RefSeq" id="WP_386753611.1">
    <property type="nucleotide sequence ID" value="NZ_JBHSNM010000001.1"/>
</dbReference>
<evidence type="ECO:0000256" key="6">
    <source>
        <dbReference type="ARBA" id="ARBA00023136"/>
    </source>
</evidence>
<dbReference type="PRINTS" id="PR00315">
    <property type="entry name" value="ELONGATNFCT"/>
</dbReference>
<keyword evidence="2 7" id="KW-0547">Nucleotide-binding</keyword>
<dbReference type="PANTHER" id="PTHR43512">
    <property type="entry name" value="TRANSLATION FACTOR GUF1-RELATED"/>
    <property type="match status" value="1"/>
</dbReference>
<evidence type="ECO:0000256" key="1">
    <source>
        <dbReference type="ARBA" id="ARBA00005454"/>
    </source>
</evidence>
<dbReference type="Gene3D" id="3.30.70.240">
    <property type="match status" value="1"/>
</dbReference>
<evidence type="ECO:0000256" key="2">
    <source>
        <dbReference type="ARBA" id="ARBA00022741"/>
    </source>
</evidence>
<dbReference type="PANTHER" id="PTHR43512:SF4">
    <property type="entry name" value="TRANSLATION FACTOR GUF1 HOMOLOG, CHLOROPLASTIC"/>
    <property type="match status" value="1"/>
</dbReference>
<dbReference type="InterPro" id="IPR013842">
    <property type="entry name" value="LepA_CTD"/>
</dbReference>
<dbReference type="PROSITE" id="PS00301">
    <property type="entry name" value="G_TR_1"/>
    <property type="match status" value="1"/>
</dbReference>
<keyword evidence="5 7" id="KW-0342">GTP-binding</keyword>
<dbReference type="SUPFAM" id="SSF52540">
    <property type="entry name" value="P-loop containing nucleoside triphosphate hydrolases"/>
    <property type="match status" value="1"/>
</dbReference>
<dbReference type="GO" id="GO:0016787">
    <property type="term" value="F:hydrolase activity"/>
    <property type="evidence" value="ECO:0007669"/>
    <property type="project" value="UniProtKB-KW"/>
</dbReference>
<keyword evidence="3 7" id="KW-0378">Hydrolase</keyword>
<evidence type="ECO:0000256" key="7">
    <source>
        <dbReference type="HAMAP-Rule" id="MF_00071"/>
    </source>
</evidence>
<keyword evidence="7" id="KW-1003">Cell membrane</keyword>
<dbReference type="SUPFAM" id="SSF54980">
    <property type="entry name" value="EF-G C-terminal domain-like"/>
    <property type="match status" value="2"/>
</dbReference>
<dbReference type="InterPro" id="IPR035654">
    <property type="entry name" value="LepA_IV"/>
</dbReference>
<dbReference type="HAMAP" id="MF_00071">
    <property type="entry name" value="LepA"/>
    <property type="match status" value="1"/>
</dbReference>
<dbReference type="Pfam" id="PF06421">
    <property type="entry name" value="LepA_C"/>
    <property type="match status" value="1"/>
</dbReference>
<dbReference type="InterPro" id="IPR005225">
    <property type="entry name" value="Small_GTP-bd"/>
</dbReference>
<dbReference type="EMBL" id="JBHSNM010000001">
    <property type="protein sequence ID" value="MFC5569500.1"/>
    <property type="molecule type" value="Genomic_DNA"/>
</dbReference>
<dbReference type="InterPro" id="IPR027417">
    <property type="entry name" value="P-loop_NTPase"/>
</dbReference>
<comment type="catalytic activity">
    <reaction evidence="7">
        <text>GTP + H2O = GDP + phosphate + H(+)</text>
        <dbReference type="Rhea" id="RHEA:19669"/>
        <dbReference type="ChEBI" id="CHEBI:15377"/>
        <dbReference type="ChEBI" id="CHEBI:15378"/>
        <dbReference type="ChEBI" id="CHEBI:37565"/>
        <dbReference type="ChEBI" id="CHEBI:43474"/>
        <dbReference type="ChEBI" id="CHEBI:58189"/>
        <dbReference type="EC" id="3.6.5.n1"/>
    </reaction>
</comment>
<dbReference type="InterPro" id="IPR009000">
    <property type="entry name" value="Transl_B-barrel_sf"/>
</dbReference>
<dbReference type="Gene3D" id="3.40.50.300">
    <property type="entry name" value="P-loop containing nucleotide triphosphate hydrolases"/>
    <property type="match status" value="1"/>
</dbReference>
<keyword evidence="10" id="KW-1185">Reference proteome</keyword>
<evidence type="ECO:0000256" key="4">
    <source>
        <dbReference type="ARBA" id="ARBA00022917"/>
    </source>
</evidence>
<dbReference type="InterPro" id="IPR004161">
    <property type="entry name" value="EFTu-like_2"/>
</dbReference>
<dbReference type="InterPro" id="IPR000795">
    <property type="entry name" value="T_Tr_GTP-bd_dom"/>
</dbReference>
<dbReference type="Gene3D" id="3.30.70.2570">
    <property type="entry name" value="Elongation factor 4, C-terminal domain"/>
    <property type="match status" value="1"/>
</dbReference>
<proteinExistence type="inferred from homology"/>
<dbReference type="SUPFAM" id="SSF50447">
    <property type="entry name" value="Translation proteins"/>
    <property type="match status" value="1"/>
</dbReference>
<protein>
    <recommendedName>
        <fullName evidence="7">Elongation factor 4</fullName>
        <shortName evidence="7">EF-4</shortName>
        <ecNumber evidence="7">3.6.5.n1</ecNumber>
    </recommendedName>
    <alternativeName>
        <fullName evidence="7">Ribosomal back-translocase LepA</fullName>
    </alternativeName>
</protein>
<dbReference type="InterPro" id="IPR031157">
    <property type="entry name" value="G_TR_CS"/>
</dbReference>
<keyword evidence="4 7" id="KW-0648">Protein biosynthesis</keyword>
<dbReference type="PROSITE" id="PS51722">
    <property type="entry name" value="G_TR_2"/>
    <property type="match status" value="1"/>
</dbReference>
<comment type="subcellular location">
    <subcellularLocation>
        <location evidence="7">Cell membrane</location>
        <topology evidence="7">Peripheral membrane protein</topology>
        <orientation evidence="7">Cytoplasmic side</orientation>
    </subcellularLocation>
</comment>
<dbReference type="SMART" id="SM00838">
    <property type="entry name" value="EFG_C"/>
    <property type="match status" value="1"/>
</dbReference>
<dbReference type="Pfam" id="PF00679">
    <property type="entry name" value="EFG_C"/>
    <property type="match status" value="1"/>
</dbReference>
<evidence type="ECO:0000256" key="5">
    <source>
        <dbReference type="ARBA" id="ARBA00023134"/>
    </source>
</evidence>
<sequence length="597" mass="65903">MQRIRNFSIIAHVDHGKSTLADRIIQLCGGLEAREMEAQVLDSNPIERERGITIKAQSVSLPYKAQDGQVYQLNFIDTPGHVDFSYEVSRSLAACEGALLVVDAAQGVEAQSVANCYTAVEQGLEVVPVLNKIDLPTADVDRAKAEIEAVIGIDATDAVAISAKTGLNVEQVLEAIVHRIPPPKPRDTDKLQALIIDSWFDNYLGVVSLVRVMQGEIVPGSKILVMSTGKTHQVDQVGVFTPKRKVLNKLGAGEVGWITASVKDVHGAPVGDTLTLAGDPAPKPLPGFQEMQPRVFAGLFPVDAEDYPALRESLEKLRLNDAALRFEPESSEAMGFGFRCGFLGMLHMEIVQERLEREYNLNLITTAPTVIYEVLKTDGTVVPMDNPAKLPPVNMVEEIREPIIRANILTPPDYIGNVIKLCEEKRGVQLGIQYMASQVQISYELPMAEVVLDFFDKLKSVSRGYASLDYHFLRFDAGPFVRVDTLINGDKVDALSIICHRSHADRRGRDLCEKMKDLIPRQMFDVAIQAAIGSQIIARSTVKAMRKNVLAKCYGGDITRKKKLLEKQKEGKKRMKQVGRVEIPQEAFLAVLQVDSK</sequence>
<evidence type="ECO:0000256" key="3">
    <source>
        <dbReference type="ARBA" id="ARBA00022801"/>
    </source>
</evidence>
<comment type="function">
    <text evidence="7">Required for accurate and efficient protein synthesis under certain stress conditions. May act as a fidelity factor of the translation reaction, by catalyzing a one-codon backward translocation of tRNAs on improperly translocated ribosomes. Back-translocation proceeds from a post-translocation (POST) complex to a pre-translocation (PRE) complex, thus giving elongation factor G a second chance to translocate the tRNAs correctly. Binds to ribosomes in a GTP-dependent manner.</text>
</comment>
<dbReference type="Pfam" id="PF03144">
    <property type="entry name" value="GTP_EFTU_D2"/>
    <property type="match status" value="1"/>
</dbReference>
<feature type="binding site" evidence="7">
    <location>
        <begin position="14"/>
        <end position="19"/>
    </location>
    <ligand>
        <name>GTP</name>
        <dbReference type="ChEBI" id="CHEBI:37565"/>
    </ligand>
</feature>
<dbReference type="InterPro" id="IPR000640">
    <property type="entry name" value="EFG_V-like"/>
</dbReference>
<organism evidence="9 10">
    <name type="scientific">Lysobacter yangpyeongensis</name>
    <dbReference type="NCBI Taxonomy" id="346182"/>
    <lineage>
        <taxon>Bacteria</taxon>
        <taxon>Pseudomonadati</taxon>
        <taxon>Pseudomonadota</taxon>
        <taxon>Gammaproteobacteria</taxon>
        <taxon>Lysobacterales</taxon>
        <taxon>Lysobacteraceae</taxon>
        <taxon>Lysobacter</taxon>
    </lineage>
</organism>
<dbReference type="Proteomes" id="UP001596036">
    <property type="component" value="Unassembled WGS sequence"/>
</dbReference>
<name>A0ABW0SKN6_9GAMM</name>
<accession>A0ABW0SKN6</accession>
<evidence type="ECO:0000259" key="8">
    <source>
        <dbReference type="PROSITE" id="PS51722"/>
    </source>
</evidence>
<comment type="caution">
    <text evidence="9">The sequence shown here is derived from an EMBL/GenBank/DDBJ whole genome shotgun (WGS) entry which is preliminary data.</text>
</comment>
<dbReference type="CDD" id="cd03709">
    <property type="entry name" value="lepA_C"/>
    <property type="match status" value="1"/>
</dbReference>
<dbReference type="CDD" id="cd16260">
    <property type="entry name" value="EF4_III"/>
    <property type="match status" value="1"/>
</dbReference>
<gene>
    <name evidence="7 9" type="primary">lepA</name>
    <name evidence="9" type="ORF">ACFPN1_05390</name>
</gene>
<feature type="binding site" evidence="7">
    <location>
        <begin position="131"/>
        <end position="134"/>
    </location>
    <ligand>
        <name>GTP</name>
        <dbReference type="ChEBI" id="CHEBI:37565"/>
    </ligand>
</feature>
<evidence type="ECO:0000313" key="10">
    <source>
        <dbReference type="Proteomes" id="UP001596036"/>
    </source>
</evidence>
<keyword evidence="9" id="KW-0251">Elongation factor</keyword>
<dbReference type="InterPro" id="IPR006297">
    <property type="entry name" value="EF-4"/>
</dbReference>
<keyword evidence="6 7" id="KW-0472">Membrane</keyword>
<evidence type="ECO:0000313" key="9">
    <source>
        <dbReference type="EMBL" id="MFC5569500.1"/>
    </source>
</evidence>
<dbReference type="Pfam" id="PF00009">
    <property type="entry name" value="GTP_EFTU"/>
    <property type="match status" value="1"/>
</dbReference>
<dbReference type="EC" id="3.6.5.n1" evidence="7"/>
<dbReference type="NCBIfam" id="TIGR00231">
    <property type="entry name" value="small_GTP"/>
    <property type="match status" value="1"/>
</dbReference>